<feature type="region of interest" description="Disordered" evidence="1">
    <location>
        <begin position="53"/>
        <end position="74"/>
    </location>
</feature>
<proteinExistence type="predicted"/>
<reference evidence="3 4" key="1">
    <citation type="submission" date="2020-08" db="EMBL/GenBank/DDBJ databases">
        <title>Genomic Encyclopedia of Type Strains, Phase IV (KMG-IV): sequencing the most valuable type-strain genomes for metagenomic binning, comparative biology and taxonomic classification.</title>
        <authorList>
            <person name="Goeker M."/>
        </authorList>
    </citation>
    <scope>NUCLEOTIDE SEQUENCE [LARGE SCALE GENOMIC DNA]</scope>
    <source>
        <strain evidence="3 4">DSM 105074</strain>
    </source>
</reference>
<dbReference type="SUPFAM" id="SSF110997">
    <property type="entry name" value="Sporulation related repeat"/>
    <property type="match status" value="1"/>
</dbReference>
<feature type="domain" description="SPOR" evidence="2">
    <location>
        <begin position="100"/>
        <end position="169"/>
    </location>
</feature>
<evidence type="ECO:0000259" key="2">
    <source>
        <dbReference type="Pfam" id="PF05036"/>
    </source>
</evidence>
<dbReference type="Pfam" id="PF05036">
    <property type="entry name" value="SPOR"/>
    <property type="match status" value="1"/>
</dbReference>
<dbReference type="GO" id="GO:0042834">
    <property type="term" value="F:peptidoglycan binding"/>
    <property type="evidence" value="ECO:0007669"/>
    <property type="project" value="InterPro"/>
</dbReference>
<organism evidence="3 4">
    <name type="scientific">Rhabdobacter roseus</name>
    <dbReference type="NCBI Taxonomy" id="1655419"/>
    <lineage>
        <taxon>Bacteria</taxon>
        <taxon>Pseudomonadati</taxon>
        <taxon>Bacteroidota</taxon>
        <taxon>Cytophagia</taxon>
        <taxon>Cytophagales</taxon>
        <taxon>Cytophagaceae</taxon>
        <taxon>Rhabdobacter</taxon>
    </lineage>
</organism>
<sequence>MLSPTSVRILLLGTLAAILSSCGGKSLIGKSKSTYREDLSKVRPRYTYVEPVTEKYTPAQPSQPSRKPAVKEEPPLHVNKRLEAILDTIAEQNRAIRYVNGYRIQIYVGNVRQEADAAKSFTYQTFPELNAYMSYSQPTYRVKVGDFMYRADAEQYLELVRPQYSTAIILSDRVEIKRSLDVKVSAETKKY</sequence>
<dbReference type="RefSeq" id="WP_184169813.1">
    <property type="nucleotide sequence ID" value="NZ_JACHGF010000001.1"/>
</dbReference>
<dbReference type="AlphaFoldDB" id="A0A840TK40"/>
<dbReference type="EMBL" id="JACHGF010000001">
    <property type="protein sequence ID" value="MBB5282167.1"/>
    <property type="molecule type" value="Genomic_DNA"/>
</dbReference>
<comment type="caution">
    <text evidence="3">The sequence shown here is derived from an EMBL/GenBank/DDBJ whole genome shotgun (WGS) entry which is preliminary data.</text>
</comment>
<protein>
    <recommendedName>
        <fullName evidence="2">SPOR domain-containing protein</fullName>
    </recommendedName>
</protein>
<dbReference type="InterPro" id="IPR036680">
    <property type="entry name" value="SPOR-like_sf"/>
</dbReference>
<accession>A0A840TK40</accession>
<gene>
    <name evidence="3" type="ORF">HNQ92_000288</name>
</gene>
<dbReference type="Proteomes" id="UP000557307">
    <property type="component" value="Unassembled WGS sequence"/>
</dbReference>
<evidence type="ECO:0000256" key="1">
    <source>
        <dbReference type="SAM" id="MobiDB-lite"/>
    </source>
</evidence>
<evidence type="ECO:0000313" key="4">
    <source>
        <dbReference type="Proteomes" id="UP000557307"/>
    </source>
</evidence>
<name>A0A840TK40_9BACT</name>
<dbReference type="InterPro" id="IPR007730">
    <property type="entry name" value="SPOR-like_dom"/>
</dbReference>
<dbReference type="Gene3D" id="3.30.70.1070">
    <property type="entry name" value="Sporulation related repeat"/>
    <property type="match status" value="1"/>
</dbReference>
<keyword evidence="4" id="KW-1185">Reference proteome</keyword>
<evidence type="ECO:0000313" key="3">
    <source>
        <dbReference type="EMBL" id="MBB5282167.1"/>
    </source>
</evidence>